<gene>
    <name evidence="3" type="ORF">PAC_13053</name>
</gene>
<evidence type="ECO:0000313" key="3">
    <source>
        <dbReference type="EMBL" id="CZR63156.1"/>
    </source>
</evidence>
<feature type="region of interest" description="Disordered" evidence="1">
    <location>
        <begin position="536"/>
        <end position="575"/>
    </location>
</feature>
<evidence type="ECO:0000313" key="4">
    <source>
        <dbReference type="Proteomes" id="UP000184330"/>
    </source>
</evidence>
<dbReference type="AlphaFoldDB" id="A0A1L7XDT7"/>
<protein>
    <recommendedName>
        <fullName evidence="2">C2H2-type domain-containing protein</fullName>
    </recommendedName>
</protein>
<dbReference type="OrthoDB" id="20872at2759"/>
<proteinExistence type="predicted"/>
<accession>A0A1L7XDT7</accession>
<sequence length="761" mass="84694">MAAQYRYLAFVKCRAIPKILFSRSDYACRRWNIHGEYDTGPRLGGETPRSVVAEAQRDGAIRAEGPENALWYIVNNEWKEGVLDDVGYEVVKSQYFKILEVVLQAFPEAWSEILWEEIEGELWPLIESTCVPFLGVLEIDDIKNHLDSDLVDIAPLYLSLLLRFLIRLSVILGTRTPHNFPILISEGLTWLRSLQYGTESEQEVQYIEILGAISNILNSRESLPHHMVLELQSLSCHGSKRSNAAIGLALGHLNLSSLSRAVGSSGQAWSPLSLEGPSAMEVLAQVSISGRVSLVQFTTLNLEAQSLDTKVLIAFLEAKNKNFENAYQILSGTIEQIETNYGEHAMESIIIGTAMINCANATDREEAGERHGQHLLSGLSGNNKAGSQQICLMMSMADSFLGLSKLDAAQNILAKILRNPSNSSAIIVATELRMLKISRRLKRDHSNVEDWHRLAYAVNEFHSISDNLKYACLEEVICRIAILSQRQMAKVPQILEIVEALSDYRIDAFSGSQASKQNVKEYLAFLHQATSLSAFKKNPETETETDGAMADNLETDKSPADNLRSSNWGEDGKEMKDEKIAIGEKRKRAQEEGKPRTLCTVKGCITTFSRKADIYRHIAEVHGDAKKCPVKGCPWKNAKREGRLKAHMMSAHPKMYKRKEAFDTLQVLDITFLTALAVELEVPPGPWAFQQATSQVYRNEENGYVQYPPSSSHGSSQYQYASQTLPAGVSAAEDTVLYEGASSAEAQNGYINGQEDNEPSW</sequence>
<name>A0A1L7XDT7_9HELO</name>
<keyword evidence="4" id="KW-1185">Reference proteome</keyword>
<dbReference type="InterPro" id="IPR013087">
    <property type="entry name" value="Znf_C2H2_type"/>
</dbReference>
<dbReference type="Proteomes" id="UP000184330">
    <property type="component" value="Unassembled WGS sequence"/>
</dbReference>
<dbReference type="PROSITE" id="PS00028">
    <property type="entry name" value="ZINC_FINGER_C2H2_1"/>
    <property type="match status" value="1"/>
</dbReference>
<organism evidence="3 4">
    <name type="scientific">Phialocephala subalpina</name>
    <dbReference type="NCBI Taxonomy" id="576137"/>
    <lineage>
        <taxon>Eukaryota</taxon>
        <taxon>Fungi</taxon>
        <taxon>Dikarya</taxon>
        <taxon>Ascomycota</taxon>
        <taxon>Pezizomycotina</taxon>
        <taxon>Leotiomycetes</taxon>
        <taxon>Helotiales</taxon>
        <taxon>Mollisiaceae</taxon>
        <taxon>Phialocephala</taxon>
        <taxon>Phialocephala fortinii species complex</taxon>
    </lineage>
</organism>
<feature type="domain" description="C2H2-type" evidence="2">
    <location>
        <begin position="599"/>
        <end position="622"/>
    </location>
</feature>
<evidence type="ECO:0000256" key="1">
    <source>
        <dbReference type="SAM" id="MobiDB-lite"/>
    </source>
</evidence>
<reference evidence="3 4" key="1">
    <citation type="submission" date="2016-03" db="EMBL/GenBank/DDBJ databases">
        <authorList>
            <person name="Ploux O."/>
        </authorList>
    </citation>
    <scope>NUCLEOTIDE SEQUENCE [LARGE SCALE GENOMIC DNA]</scope>
    <source>
        <strain evidence="3 4">UAMH 11012</strain>
    </source>
</reference>
<evidence type="ECO:0000259" key="2">
    <source>
        <dbReference type="PROSITE" id="PS00028"/>
    </source>
</evidence>
<dbReference type="EMBL" id="FJOG01000023">
    <property type="protein sequence ID" value="CZR63156.1"/>
    <property type="molecule type" value="Genomic_DNA"/>
</dbReference>
<dbReference type="SMART" id="SM00355">
    <property type="entry name" value="ZnF_C2H2"/>
    <property type="match status" value="2"/>
</dbReference>